<dbReference type="Proteomes" id="UP001157502">
    <property type="component" value="Chromosome 10"/>
</dbReference>
<name>A0ACC2GPK5_DALPE</name>
<proteinExistence type="predicted"/>
<keyword evidence="2" id="KW-1185">Reference proteome</keyword>
<organism evidence="1 2">
    <name type="scientific">Dallia pectoralis</name>
    <name type="common">Alaska blackfish</name>
    <dbReference type="NCBI Taxonomy" id="75939"/>
    <lineage>
        <taxon>Eukaryota</taxon>
        <taxon>Metazoa</taxon>
        <taxon>Chordata</taxon>
        <taxon>Craniata</taxon>
        <taxon>Vertebrata</taxon>
        <taxon>Euteleostomi</taxon>
        <taxon>Actinopterygii</taxon>
        <taxon>Neopterygii</taxon>
        <taxon>Teleostei</taxon>
        <taxon>Protacanthopterygii</taxon>
        <taxon>Esociformes</taxon>
        <taxon>Umbridae</taxon>
        <taxon>Dallia</taxon>
    </lineage>
</organism>
<accession>A0ACC2GPK5</accession>
<protein>
    <submittedName>
        <fullName evidence="1">Uncharacterized protein</fullName>
    </submittedName>
</protein>
<sequence length="96" mass="10670">MSWPRVAPDAGAWDPRLSGEPTVCGRGRRVNPKVIGRPRVIFTLRLSVRRLFSSVTIPPCFGKTAPLHLAGRREFQVCVFSGVGQGWLTPGEREDR</sequence>
<reference evidence="1" key="1">
    <citation type="submission" date="2021-05" db="EMBL/GenBank/DDBJ databases">
        <authorList>
            <person name="Pan Q."/>
            <person name="Jouanno E."/>
            <person name="Zahm M."/>
            <person name="Klopp C."/>
            <person name="Cabau C."/>
            <person name="Louis A."/>
            <person name="Berthelot C."/>
            <person name="Parey E."/>
            <person name="Roest Crollius H."/>
            <person name="Montfort J."/>
            <person name="Robinson-Rechavi M."/>
            <person name="Bouchez O."/>
            <person name="Lampietro C."/>
            <person name="Lopez Roques C."/>
            <person name="Donnadieu C."/>
            <person name="Postlethwait J."/>
            <person name="Bobe J."/>
            <person name="Dillon D."/>
            <person name="Chandos A."/>
            <person name="von Hippel F."/>
            <person name="Guiguen Y."/>
        </authorList>
    </citation>
    <scope>NUCLEOTIDE SEQUENCE</scope>
    <source>
        <strain evidence="1">YG-Jan2019</strain>
    </source>
</reference>
<dbReference type="EMBL" id="CM055737">
    <property type="protein sequence ID" value="KAJ8005582.1"/>
    <property type="molecule type" value="Genomic_DNA"/>
</dbReference>
<gene>
    <name evidence="1" type="ORF">DPEC_G00119440</name>
</gene>
<evidence type="ECO:0000313" key="2">
    <source>
        <dbReference type="Proteomes" id="UP001157502"/>
    </source>
</evidence>
<comment type="caution">
    <text evidence="1">The sequence shown here is derived from an EMBL/GenBank/DDBJ whole genome shotgun (WGS) entry which is preliminary data.</text>
</comment>
<evidence type="ECO:0000313" key="1">
    <source>
        <dbReference type="EMBL" id="KAJ8005582.1"/>
    </source>
</evidence>